<dbReference type="GO" id="GO:0016491">
    <property type="term" value="F:oxidoreductase activity"/>
    <property type="evidence" value="ECO:0007669"/>
    <property type="project" value="InterPro"/>
</dbReference>
<organism evidence="2 3">
    <name type="scientific">Nocardioides terrae</name>
    <dbReference type="NCBI Taxonomy" id="574651"/>
    <lineage>
        <taxon>Bacteria</taxon>
        <taxon>Bacillati</taxon>
        <taxon>Actinomycetota</taxon>
        <taxon>Actinomycetes</taxon>
        <taxon>Propionibacteriales</taxon>
        <taxon>Nocardioidaceae</taxon>
        <taxon>Nocardioides</taxon>
    </lineage>
</organism>
<dbReference type="Gene3D" id="1.10.3110.10">
    <property type="entry name" value="protoporphyrinogen ix oxidase, domain 3"/>
    <property type="match status" value="1"/>
</dbReference>
<dbReference type="InterPro" id="IPR050464">
    <property type="entry name" value="Zeta_carotene_desat/Oxidored"/>
</dbReference>
<dbReference type="OrthoDB" id="4496419at2"/>
<proteinExistence type="predicted"/>
<keyword evidence="3" id="KW-1185">Reference proteome</keyword>
<dbReference type="RefSeq" id="WP_091122378.1">
    <property type="nucleotide sequence ID" value="NZ_FOLB01000005.1"/>
</dbReference>
<dbReference type="STRING" id="574651.SAMN04487968_10549"/>
<evidence type="ECO:0000313" key="3">
    <source>
        <dbReference type="Proteomes" id="UP000198832"/>
    </source>
</evidence>
<dbReference type="InterPro" id="IPR036188">
    <property type="entry name" value="FAD/NAD-bd_sf"/>
</dbReference>
<sequence length="448" mass="47006">MKVVVVGAGVAGLAAAHFLAARGCEVVVLEASERIGGKLRRASVADVMVDVGAEAMLARRADGIDLARDLGLPIVHPTKATSRLWVDGALRPMPPSLMGAPMDLDALEASGVLSPAGMAQARAEANLAAVHRVGEDCTVGDLIDRRFGPEVTDRLVEPLLGGVYAGRAREISARAAVPQLAALYDRGPLTPQLAAIPRGSDLPVFAGIEGGMGLLPERLAAGLDVRTEEPVLGTGYAHDRLLVELVHGVEVTDGLILATPAHVAAQIIAGCAGGSLADTFRVIDHASVAVVTHAVRLEDWPLGHDVSGFLVPPDQHRRIKASTFSFAKWDWVRAAGEARGVLLLRTSIGRARDSQALDFTDTELIAQSLADLRDAVGLTARPVDSHVQRWPLGLPQYALRHRRQVEVIREAVAQVPGLAVAGAAYDGVGIPAVIASSRRAADELLASS</sequence>
<dbReference type="SUPFAM" id="SSF54373">
    <property type="entry name" value="FAD-linked reductases, C-terminal domain"/>
    <property type="match status" value="1"/>
</dbReference>
<gene>
    <name evidence="2" type="ORF">SAMN04487968_10549</name>
</gene>
<dbReference type="Gene3D" id="3.50.50.60">
    <property type="entry name" value="FAD/NAD(P)-binding domain"/>
    <property type="match status" value="1"/>
</dbReference>
<dbReference type="PANTHER" id="PTHR42923:SF3">
    <property type="entry name" value="PROTOPORPHYRINOGEN OXIDASE"/>
    <property type="match status" value="1"/>
</dbReference>
<dbReference type="SUPFAM" id="SSF51905">
    <property type="entry name" value="FAD/NAD(P)-binding domain"/>
    <property type="match status" value="1"/>
</dbReference>
<evidence type="ECO:0000313" key="2">
    <source>
        <dbReference type="EMBL" id="SFC28589.1"/>
    </source>
</evidence>
<dbReference type="PANTHER" id="PTHR42923">
    <property type="entry name" value="PROTOPORPHYRINOGEN OXIDASE"/>
    <property type="match status" value="1"/>
</dbReference>
<dbReference type="Proteomes" id="UP000198832">
    <property type="component" value="Unassembled WGS sequence"/>
</dbReference>
<dbReference type="Pfam" id="PF01593">
    <property type="entry name" value="Amino_oxidase"/>
    <property type="match status" value="1"/>
</dbReference>
<feature type="domain" description="Amine oxidase" evidence="1">
    <location>
        <begin position="10"/>
        <end position="445"/>
    </location>
</feature>
<dbReference type="AlphaFoldDB" id="A0A1I1HWP6"/>
<protein>
    <submittedName>
        <fullName evidence="2">Oxygen-dependent protoporphyrinogen oxidase</fullName>
    </submittedName>
</protein>
<dbReference type="InterPro" id="IPR002937">
    <property type="entry name" value="Amino_oxidase"/>
</dbReference>
<dbReference type="Gene3D" id="3.90.660.20">
    <property type="entry name" value="Protoporphyrinogen oxidase, mitochondrial, domain 2"/>
    <property type="match status" value="1"/>
</dbReference>
<evidence type="ECO:0000259" key="1">
    <source>
        <dbReference type="Pfam" id="PF01593"/>
    </source>
</evidence>
<accession>A0A1I1HWP6</accession>
<name>A0A1I1HWP6_9ACTN</name>
<reference evidence="2 3" key="1">
    <citation type="submission" date="2016-10" db="EMBL/GenBank/DDBJ databases">
        <authorList>
            <person name="de Groot N.N."/>
        </authorList>
    </citation>
    <scope>NUCLEOTIDE SEQUENCE [LARGE SCALE GENOMIC DNA]</scope>
    <source>
        <strain evidence="2 3">CGMCC 1.7056</strain>
    </source>
</reference>
<dbReference type="EMBL" id="FOLB01000005">
    <property type="protein sequence ID" value="SFC28589.1"/>
    <property type="molecule type" value="Genomic_DNA"/>
</dbReference>